<dbReference type="FunFam" id="3.30.420.40:FF:000465">
    <property type="entry name" value="Heat shock cognate 70 kDa protein 2"/>
    <property type="match status" value="1"/>
</dbReference>
<feature type="domain" description="Reverse transcriptase Ty1/copia-type" evidence="7">
    <location>
        <begin position="279"/>
        <end position="327"/>
    </location>
</feature>
<dbReference type="GO" id="GO:0005524">
    <property type="term" value="F:ATP binding"/>
    <property type="evidence" value="ECO:0007669"/>
    <property type="project" value="UniProtKB-KW"/>
</dbReference>
<accession>A0A445LLT2</accession>
<dbReference type="GO" id="GO:0005788">
    <property type="term" value="C:endoplasmic reticulum lumen"/>
    <property type="evidence" value="ECO:0007669"/>
    <property type="project" value="UniProtKB-SubCell"/>
</dbReference>
<protein>
    <submittedName>
        <fullName evidence="10">Heat shock cognate 70 kDa protein 2</fullName>
        <ecNumber evidence="10">2.7.7.7</ecNumber>
    </submittedName>
</protein>
<dbReference type="InterPro" id="IPR043129">
    <property type="entry name" value="ATPase_NBD"/>
</dbReference>
<dbReference type="PROSITE" id="PS01036">
    <property type="entry name" value="HSP70_3"/>
    <property type="match status" value="1"/>
</dbReference>
<evidence type="ECO:0000256" key="5">
    <source>
        <dbReference type="ARBA" id="ARBA00022840"/>
    </source>
</evidence>
<dbReference type="Gene3D" id="3.90.640.10">
    <property type="entry name" value="Actin, Chain A, domain 4"/>
    <property type="match status" value="1"/>
</dbReference>
<evidence type="ECO:0000256" key="6">
    <source>
        <dbReference type="ARBA" id="ARBA00023016"/>
    </source>
</evidence>
<evidence type="ECO:0000256" key="3">
    <source>
        <dbReference type="ARBA" id="ARBA00022741"/>
    </source>
</evidence>
<dbReference type="SUPFAM" id="SSF100920">
    <property type="entry name" value="Heat shock protein 70kD (HSP70), peptide-binding domain"/>
    <property type="match status" value="1"/>
</dbReference>
<keyword evidence="4" id="KW-0378">Hydrolase</keyword>
<feature type="domain" description="Retrovirus-related Pol polyprotein from transposon TNT 1-94-like beta-barrel" evidence="9">
    <location>
        <begin position="27"/>
        <end position="93"/>
    </location>
</feature>
<dbReference type="SUPFAM" id="SSF53067">
    <property type="entry name" value="Actin-like ATPase domain"/>
    <property type="match status" value="2"/>
</dbReference>
<dbReference type="InterPro" id="IPR054722">
    <property type="entry name" value="PolX-like_BBD"/>
</dbReference>
<reference evidence="10 11" key="1">
    <citation type="submission" date="2018-09" db="EMBL/GenBank/DDBJ databases">
        <title>A high-quality reference genome of wild soybean provides a powerful tool to mine soybean genomes.</title>
        <authorList>
            <person name="Xie M."/>
            <person name="Chung C.Y.L."/>
            <person name="Li M.-W."/>
            <person name="Wong F.-L."/>
            <person name="Chan T.-F."/>
            <person name="Lam H.-M."/>
        </authorList>
    </citation>
    <scope>NUCLEOTIDE SEQUENCE [LARGE SCALE GENOMIC DNA]</scope>
    <source>
        <strain evidence="11">cv. W05</strain>
        <tissue evidence="10">Hypocotyl of etiolated seedlings</tissue>
    </source>
</reference>
<keyword evidence="6 10" id="KW-0346">Stress response</keyword>
<feature type="domain" description="GAG-pre-integrase" evidence="8">
    <location>
        <begin position="134"/>
        <end position="182"/>
    </location>
</feature>
<dbReference type="InterPro" id="IPR018181">
    <property type="entry name" value="Heat_shock_70_CS"/>
</dbReference>
<organism evidence="10 11">
    <name type="scientific">Glycine soja</name>
    <name type="common">Wild soybean</name>
    <dbReference type="NCBI Taxonomy" id="3848"/>
    <lineage>
        <taxon>Eukaryota</taxon>
        <taxon>Viridiplantae</taxon>
        <taxon>Streptophyta</taxon>
        <taxon>Embryophyta</taxon>
        <taxon>Tracheophyta</taxon>
        <taxon>Spermatophyta</taxon>
        <taxon>Magnoliopsida</taxon>
        <taxon>eudicotyledons</taxon>
        <taxon>Gunneridae</taxon>
        <taxon>Pentapetalae</taxon>
        <taxon>rosids</taxon>
        <taxon>fabids</taxon>
        <taxon>Fabales</taxon>
        <taxon>Fabaceae</taxon>
        <taxon>Papilionoideae</taxon>
        <taxon>50 kb inversion clade</taxon>
        <taxon>NPAAA clade</taxon>
        <taxon>indigoferoid/millettioid clade</taxon>
        <taxon>Phaseoleae</taxon>
        <taxon>Glycine</taxon>
        <taxon>Glycine subgen. Soja</taxon>
    </lineage>
</organism>
<keyword evidence="3" id="KW-0547">Nucleotide-binding</keyword>
<dbReference type="GO" id="GO:0003676">
    <property type="term" value="F:nucleic acid binding"/>
    <property type="evidence" value="ECO:0007669"/>
    <property type="project" value="InterPro"/>
</dbReference>
<evidence type="ECO:0000259" key="8">
    <source>
        <dbReference type="Pfam" id="PF13976"/>
    </source>
</evidence>
<dbReference type="Gene3D" id="2.60.34.10">
    <property type="entry name" value="Substrate Binding Domain Of DNAk, Chain A, domain 1"/>
    <property type="match status" value="1"/>
</dbReference>
<dbReference type="Gene3D" id="3.30.30.30">
    <property type="match status" value="1"/>
</dbReference>
<evidence type="ECO:0000259" key="7">
    <source>
        <dbReference type="Pfam" id="PF07727"/>
    </source>
</evidence>
<keyword evidence="5" id="KW-0067">ATP-binding</keyword>
<keyword evidence="4" id="KW-0064">Aspartyl protease</keyword>
<name>A0A445LLT2_GLYSO</name>
<dbReference type="InterPro" id="IPR012337">
    <property type="entry name" value="RNaseH-like_sf"/>
</dbReference>
<evidence type="ECO:0000256" key="4">
    <source>
        <dbReference type="ARBA" id="ARBA00022750"/>
    </source>
</evidence>
<dbReference type="InterPro" id="IPR029047">
    <property type="entry name" value="HSP70_peptide-bd_sf"/>
</dbReference>
<dbReference type="CDD" id="cd09272">
    <property type="entry name" value="RNase_HI_RT_Ty1"/>
    <property type="match status" value="1"/>
</dbReference>
<comment type="similarity">
    <text evidence="2">Belongs to the heat shock protein 70 family.</text>
</comment>
<dbReference type="Pfam" id="PF13976">
    <property type="entry name" value="gag_pre-integrs"/>
    <property type="match status" value="1"/>
</dbReference>
<proteinExistence type="inferred from homology"/>
<dbReference type="EMBL" id="QZWG01000002">
    <property type="protein sequence ID" value="RZC24134.1"/>
    <property type="molecule type" value="Genomic_DNA"/>
</dbReference>
<dbReference type="SUPFAM" id="SSF53098">
    <property type="entry name" value="Ribonuclease H-like"/>
    <property type="match status" value="1"/>
</dbReference>
<dbReference type="Gene3D" id="3.30.420.40">
    <property type="match status" value="3"/>
</dbReference>
<dbReference type="InterPro" id="IPR013126">
    <property type="entry name" value="Hsp_70_fam"/>
</dbReference>
<dbReference type="Pfam" id="PF00012">
    <property type="entry name" value="HSP70"/>
    <property type="match status" value="2"/>
</dbReference>
<dbReference type="SUPFAM" id="SSF56672">
    <property type="entry name" value="DNA/RNA polymerases"/>
    <property type="match status" value="1"/>
</dbReference>
<dbReference type="FunFam" id="3.30.420.40:FF:000545">
    <property type="entry name" value="Endoplasmic reticulum chaperone BiP"/>
    <property type="match status" value="1"/>
</dbReference>
<keyword evidence="4" id="KW-0645">Protease</keyword>
<dbReference type="GO" id="GO:0140662">
    <property type="term" value="F:ATP-dependent protein folding chaperone"/>
    <property type="evidence" value="ECO:0007669"/>
    <property type="project" value="InterPro"/>
</dbReference>
<dbReference type="Pfam" id="PF22936">
    <property type="entry name" value="Pol_BBD"/>
    <property type="match status" value="1"/>
</dbReference>
<dbReference type="EC" id="2.7.7.7" evidence="10"/>
<evidence type="ECO:0000256" key="1">
    <source>
        <dbReference type="ARBA" id="ARBA00004319"/>
    </source>
</evidence>
<dbReference type="InterPro" id="IPR025724">
    <property type="entry name" value="GAG-pre-integrase_dom"/>
</dbReference>
<feature type="domain" description="Reverse transcriptase Ty1/copia-type" evidence="7">
    <location>
        <begin position="329"/>
        <end position="385"/>
    </location>
</feature>
<dbReference type="GO" id="GO:0006950">
    <property type="term" value="P:response to stress"/>
    <property type="evidence" value="ECO:0007669"/>
    <property type="project" value="UniProtKB-ARBA"/>
</dbReference>
<evidence type="ECO:0000313" key="10">
    <source>
        <dbReference type="EMBL" id="RZC24134.1"/>
    </source>
</evidence>
<evidence type="ECO:0000256" key="2">
    <source>
        <dbReference type="ARBA" id="ARBA00007381"/>
    </source>
</evidence>
<gene>
    <name evidence="10" type="ORF">D0Y65_003421</name>
</gene>
<dbReference type="GO" id="GO:0004190">
    <property type="term" value="F:aspartic-type endopeptidase activity"/>
    <property type="evidence" value="ECO:0007669"/>
    <property type="project" value="UniProtKB-KW"/>
</dbReference>
<dbReference type="AlphaFoldDB" id="A0A445LLT2"/>
<keyword evidence="11" id="KW-1185">Reference proteome</keyword>
<dbReference type="InterPro" id="IPR036397">
    <property type="entry name" value="RNaseH_sf"/>
</dbReference>
<keyword evidence="10" id="KW-0548">Nucleotidyltransferase</keyword>
<evidence type="ECO:0000259" key="9">
    <source>
        <dbReference type="Pfam" id="PF22936"/>
    </source>
</evidence>
<comment type="subcellular location">
    <subcellularLocation>
        <location evidence="1">Endoplasmic reticulum lumen</location>
    </subcellularLocation>
</comment>
<dbReference type="FunFam" id="3.30.30.30:FF:000005">
    <property type="entry name" value="Heat shock protein ssb1"/>
    <property type="match status" value="1"/>
</dbReference>
<keyword evidence="10" id="KW-0808">Transferase</keyword>
<dbReference type="InterPro" id="IPR013103">
    <property type="entry name" value="RVT_2"/>
</dbReference>
<evidence type="ECO:0000313" key="11">
    <source>
        <dbReference type="Proteomes" id="UP000289340"/>
    </source>
</evidence>
<dbReference type="PANTHER" id="PTHR19375">
    <property type="entry name" value="HEAT SHOCK PROTEIN 70KDA"/>
    <property type="match status" value="1"/>
</dbReference>
<comment type="caution">
    <text evidence="10">The sequence shown here is derived from an EMBL/GenBank/DDBJ whole genome shotgun (WGS) entry which is preliminary data.</text>
</comment>
<dbReference type="FunFam" id="3.90.640.10:FF:000058">
    <property type="entry name" value="Heat shock 70 kDa protein"/>
    <property type="match status" value="1"/>
</dbReference>
<sequence length="838" mass="94766">MEDKEEQEDEILLMTFVDYKEGKKDEWFLNSGCSNHMSSNKERFSELDENFRHKVRLGNDTHIVVKGKGSVQMVVNGIIHVITHVYYVPELKKCNVVHPKRGLIMEVNMSGNIMFVPTATMGAETTTRLQVDLEDNSQLWHNRLGHLSYDGLKTLLSKQMVKRLSSITTPRNICAHCLAGKQHRNAMPKKILWRASKKLQFVHADICGPIQPTLSSNKRYILSFIDDLSRKTWVPKKFWPEATKWCVHILNRSLIAVVQDKTPDEAWSGVEPFVDYFWLDVKSTFLHGELKEEIYVQQLVGFMKKGKEDKVYKLRKALYGLKQAPIACSMMSKFDMTDLGRMRYFLGVEILQNAHGIFICQRKYAQEVLSRFGMKDCNTVKNPIVPGTKLSSNDAGTKVDATLFKQVVGSLMYLTATQLDLMYGVSLISRFMANPTKTHLFAAKRILRYLKGTTEFGIFYKKEENTKIVAYTDNDFAGDIENRKNTSGFVFSLGAGAVSWSSKKQPMVTLSTTEAEYIAVASCACQYAKRLIGRRVSDPSIHSDMKLWPFKVIAGAGEKPMIGVNYKGKEKQFSTEEISSMVLTKMRKIAEAYLGSTVKNAFVTVPAYFHDSQRQASKDVGVITGLNVMRIINEPTVVAIALGLDKKATSVEFKRKNKREITGNPRALRRLRTSCERAKRTLSSTAQTTIEIDSLFEGIDFYSTITRARFEELNMNLFRKCMEPVEKCLREAKMSKITVHDVVLVGGSTRIPKVQQLLQDFFNRKDLCKNINPNEVAAYGVAVQATILSGEGNEKVQDLLLLDFTPLSLGLETAGDVMTVLILRNTTIPIKEEQDFST</sequence>
<dbReference type="Proteomes" id="UP000289340">
    <property type="component" value="Chromosome 2"/>
</dbReference>
<dbReference type="InterPro" id="IPR043502">
    <property type="entry name" value="DNA/RNA_pol_sf"/>
</dbReference>
<dbReference type="Gene3D" id="3.30.420.10">
    <property type="entry name" value="Ribonuclease H-like superfamily/Ribonuclease H"/>
    <property type="match status" value="1"/>
</dbReference>
<dbReference type="Pfam" id="PF07727">
    <property type="entry name" value="RVT_2"/>
    <property type="match status" value="2"/>
</dbReference>
<dbReference type="GO" id="GO:0003887">
    <property type="term" value="F:DNA-directed DNA polymerase activity"/>
    <property type="evidence" value="ECO:0007669"/>
    <property type="project" value="UniProtKB-EC"/>
</dbReference>